<proteinExistence type="predicted"/>
<dbReference type="RefSeq" id="WP_120603464.1">
    <property type="nucleotide sequence ID" value="NZ_RAWE01000051.1"/>
</dbReference>
<dbReference type="GO" id="GO:0016787">
    <property type="term" value="F:hydrolase activity"/>
    <property type="evidence" value="ECO:0007669"/>
    <property type="project" value="UniProtKB-KW"/>
</dbReference>
<dbReference type="InterPro" id="IPR000073">
    <property type="entry name" value="AB_hydrolase_1"/>
</dbReference>
<dbReference type="InterPro" id="IPR029058">
    <property type="entry name" value="AB_hydrolase_fold"/>
</dbReference>
<gene>
    <name evidence="2" type="ORF">D7X32_16295</name>
</gene>
<sequence length="254" mass="27315">MPFATKSGRRIHYEVQGHGPPLLLLHGLLQLGSHWSLKGYLPSLTDTYTVVTFDSLGHGQSDTPHDLEAYGLRHRVEDALSVLDTLSIDRVHAWGYSMGGWTVCGLASFAPERLASYVVGGWDPVVGLPVAYAALEKQLKPGTSVDWFQVLLLGARRAPELAEAIDSGDLEALRLCMKVCESSAGLDEALVRSGRPGLLYCGALDPYHDSMKAVAARAGAAFATIEHADHGGAWAKAPKVLPHVLPFLDSVTRP</sequence>
<comment type="caution">
    <text evidence="2">The sequence shown here is derived from an EMBL/GenBank/DDBJ whole genome shotgun (WGS) entry which is preliminary data.</text>
</comment>
<dbReference type="PANTHER" id="PTHR43433:SF5">
    <property type="entry name" value="AB HYDROLASE-1 DOMAIN-CONTAINING PROTEIN"/>
    <property type="match status" value="1"/>
</dbReference>
<dbReference type="Pfam" id="PF00561">
    <property type="entry name" value="Abhydrolase_1"/>
    <property type="match status" value="1"/>
</dbReference>
<evidence type="ECO:0000259" key="1">
    <source>
        <dbReference type="Pfam" id="PF00561"/>
    </source>
</evidence>
<dbReference type="EMBL" id="RAWE01000051">
    <property type="protein sequence ID" value="RKH02625.1"/>
    <property type="molecule type" value="Genomic_DNA"/>
</dbReference>
<keyword evidence="2" id="KW-0378">Hydrolase</keyword>
<dbReference type="Proteomes" id="UP000268313">
    <property type="component" value="Unassembled WGS sequence"/>
</dbReference>
<evidence type="ECO:0000313" key="3">
    <source>
        <dbReference type="Proteomes" id="UP000268313"/>
    </source>
</evidence>
<dbReference type="Gene3D" id="3.40.50.1820">
    <property type="entry name" value="alpha/beta hydrolase"/>
    <property type="match status" value="1"/>
</dbReference>
<reference evidence="3" key="1">
    <citation type="submission" date="2018-09" db="EMBL/GenBank/DDBJ databases">
        <authorList>
            <person name="Livingstone P.G."/>
            <person name="Whitworth D.E."/>
        </authorList>
    </citation>
    <scope>NUCLEOTIDE SEQUENCE [LARGE SCALE GENOMIC DNA]</scope>
    <source>
        <strain evidence="3">CA043D</strain>
    </source>
</reference>
<organism evidence="2 3">
    <name type="scientific">Corallococcus carmarthensis</name>
    <dbReference type="NCBI Taxonomy" id="2316728"/>
    <lineage>
        <taxon>Bacteria</taxon>
        <taxon>Pseudomonadati</taxon>
        <taxon>Myxococcota</taxon>
        <taxon>Myxococcia</taxon>
        <taxon>Myxococcales</taxon>
        <taxon>Cystobacterineae</taxon>
        <taxon>Myxococcaceae</taxon>
        <taxon>Corallococcus</taxon>
    </lineage>
</organism>
<feature type="domain" description="AB hydrolase-1" evidence="1">
    <location>
        <begin position="20"/>
        <end position="119"/>
    </location>
</feature>
<dbReference type="AlphaFoldDB" id="A0A3A8KE72"/>
<accession>A0A3A8KE72</accession>
<keyword evidence="3" id="KW-1185">Reference proteome</keyword>
<evidence type="ECO:0000313" key="2">
    <source>
        <dbReference type="EMBL" id="RKH02625.1"/>
    </source>
</evidence>
<dbReference type="PANTHER" id="PTHR43433">
    <property type="entry name" value="HYDROLASE, ALPHA/BETA FOLD FAMILY PROTEIN"/>
    <property type="match status" value="1"/>
</dbReference>
<name>A0A3A8KE72_9BACT</name>
<protein>
    <submittedName>
        <fullName evidence="2">Alpha/beta fold hydrolase</fullName>
    </submittedName>
</protein>
<dbReference type="OrthoDB" id="9785847at2"/>
<dbReference type="InterPro" id="IPR050471">
    <property type="entry name" value="AB_hydrolase"/>
</dbReference>
<dbReference type="SUPFAM" id="SSF53474">
    <property type="entry name" value="alpha/beta-Hydrolases"/>
    <property type="match status" value="1"/>
</dbReference>